<feature type="compositionally biased region" description="Polar residues" evidence="1">
    <location>
        <begin position="7"/>
        <end position="18"/>
    </location>
</feature>
<dbReference type="InterPro" id="IPR002934">
    <property type="entry name" value="Polymerase_NTP_transf_dom"/>
</dbReference>
<evidence type="ECO:0000313" key="4">
    <source>
        <dbReference type="EMBL" id="UTF54765.1"/>
    </source>
</evidence>
<dbReference type="Proteomes" id="UP001056855">
    <property type="component" value="Chromosome"/>
</dbReference>
<reference evidence="4" key="1">
    <citation type="submission" date="2022-06" db="EMBL/GenBank/DDBJ databases">
        <title>Diverse halophilic archaea isolated from saline environments.</title>
        <authorList>
            <person name="Cui H.-L."/>
        </authorList>
    </citation>
    <scope>NUCLEOTIDE SEQUENCE</scope>
    <source>
        <strain evidence="4">WLHS1</strain>
    </source>
</reference>
<dbReference type="EMBL" id="CP100355">
    <property type="protein sequence ID" value="UTF54765.1"/>
    <property type="molecule type" value="Genomic_DNA"/>
</dbReference>
<proteinExistence type="predicted"/>
<dbReference type="Pfam" id="PF01909">
    <property type="entry name" value="NTP_transf_2"/>
    <property type="match status" value="1"/>
</dbReference>
<dbReference type="Pfam" id="PF12802">
    <property type="entry name" value="MarR_2"/>
    <property type="match status" value="1"/>
</dbReference>
<name>A0A9E7NBC1_9EURY</name>
<feature type="region of interest" description="Disordered" evidence="1">
    <location>
        <begin position="1"/>
        <end position="20"/>
    </location>
</feature>
<sequence length="267" mass="29943">MRHDSSTTDTADNPTKWSSVGLPLPIRDTNLFKHSASSHILQFLADNPDIDVSIRQLARVTPTSERATREAVNTLEANGLIETTHEGNARRVRINKTRLDKPTDPIRTIPQSAFQTPVRIARHYITEQLADVNGIILFGSTARGEADRQSDIDLWVLVGEDHMRQRHEANKLVKQLEELYIPSTIGIATPEHADFESNWPAITAQLENESSDDPSAERYSFEIIVETPQSILAQRDRVDTEALFGDGITLLSTETLERVKVEIISDE</sequence>
<dbReference type="SUPFAM" id="SSF46785">
    <property type="entry name" value="Winged helix' DNA-binding domain"/>
    <property type="match status" value="1"/>
</dbReference>
<feature type="domain" description="HTH marR-type" evidence="3">
    <location>
        <begin position="38"/>
        <end position="91"/>
    </location>
</feature>
<evidence type="ECO:0000313" key="5">
    <source>
        <dbReference type="Proteomes" id="UP001056855"/>
    </source>
</evidence>
<dbReference type="Gene3D" id="3.30.460.10">
    <property type="entry name" value="Beta Polymerase, domain 2"/>
    <property type="match status" value="1"/>
</dbReference>
<protein>
    <submittedName>
        <fullName evidence="4">Nucleotidyltransferase domain-containing protein</fullName>
    </submittedName>
</protein>
<dbReference type="Gene3D" id="1.10.10.10">
    <property type="entry name" value="Winged helix-like DNA-binding domain superfamily/Winged helix DNA-binding domain"/>
    <property type="match status" value="1"/>
</dbReference>
<dbReference type="SUPFAM" id="SSF81301">
    <property type="entry name" value="Nucleotidyltransferase"/>
    <property type="match status" value="1"/>
</dbReference>
<dbReference type="GeneID" id="73289522"/>
<keyword evidence="5" id="KW-1185">Reference proteome</keyword>
<dbReference type="GO" id="GO:0016779">
    <property type="term" value="F:nucleotidyltransferase activity"/>
    <property type="evidence" value="ECO:0007669"/>
    <property type="project" value="InterPro"/>
</dbReference>
<dbReference type="InterPro" id="IPR036390">
    <property type="entry name" value="WH_DNA-bd_sf"/>
</dbReference>
<dbReference type="InterPro" id="IPR011991">
    <property type="entry name" value="ArsR-like_HTH"/>
</dbReference>
<dbReference type="InterPro" id="IPR000835">
    <property type="entry name" value="HTH_MarR-typ"/>
</dbReference>
<dbReference type="KEGG" id="sawl:NGM29_05710"/>
<dbReference type="InterPro" id="IPR036388">
    <property type="entry name" value="WH-like_DNA-bd_sf"/>
</dbReference>
<feature type="domain" description="Polymerase nucleotidyl transferase" evidence="2">
    <location>
        <begin position="128"/>
        <end position="178"/>
    </location>
</feature>
<dbReference type="InterPro" id="IPR043519">
    <property type="entry name" value="NT_sf"/>
</dbReference>
<organism evidence="4 5">
    <name type="scientific">Natronosalvus rutilus</name>
    <dbReference type="NCBI Taxonomy" id="2953753"/>
    <lineage>
        <taxon>Archaea</taxon>
        <taxon>Methanobacteriati</taxon>
        <taxon>Methanobacteriota</taxon>
        <taxon>Stenosarchaea group</taxon>
        <taxon>Halobacteria</taxon>
        <taxon>Halobacteriales</taxon>
        <taxon>Natrialbaceae</taxon>
        <taxon>Natronosalvus</taxon>
    </lineage>
</organism>
<accession>A0A9E7NBC1</accession>
<dbReference type="CDD" id="cd00090">
    <property type="entry name" value="HTH_ARSR"/>
    <property type="match status" value="1"/>
</dbReference>
<evidence type="ECO:0000256" key="1">
    <source>
        <dbReference type="SAM" id="MobiDB-lite"/>
    </source>
</evidence>
<evidence type="ECO:0000259" key="2">
    <source>
        <dbReference type="Pfam" id="PF01909"/>
    </source>
</evidence>
<dbReference type="CDD" id="cd05403">
    <property type="entry name" value="NT_KNTase_like"/>
    <property type="match status" value="1"/>
</dbReference>
<dbReference type="RefSeq" id="WP_254159471.1">
    <property type="nucleotide sequence ID" value="NZ_CP100355.1"/>
</dbReference>
<dbReference type="AlphaFoldDB" id="A0A9E7NBC1"/>
<gene>
    <name evidence="4" type="ORF">NGM29_05710</name>
</gene>
<evidence type="ECO:0000259" key="3">
    <source>
        <dbReference type="Pfam" id="PF12802"/>
    </source>
</evidence>